<sequence>REIHFMSLKRNNGKNLRKIYFKYLCQKRGRSNSCVHCIVILTCVLYFLFS</sequence>
<gene>
    <name evidence="2" type="ORF">LSINAPIS_LOCUS1198</name>
</gene>
<feature type="non-terminal residue" evidence="2">
    <location>
        <position position="1"/>
    </location>
</feature>
<dbReference type="EMBL" id="FZQP02000154">
    <property type="protein sequence ID" value="VVC87655.1"/>
    <property type="molecule type" value="Genomic_DNA"/>
</dbReference>
<protein>
    <submittedName>
        <fullName evidence="2">Uncharacterized protein</fullName>
    </submittedName>
</protein>
<keyword evidence="1" id="KW-0812">Transmembrane</keyword>
<proteinExistence type="predicted"/>
<evidence type="ECO:0000313" key="3">
    <source>
        <dbReference type="Proteomes" id="UP000324832"/>
    </source>
</evidence>
<reference evidence="2 3" key="1">
    <citation type="submission" date="2017-07" db="EMBL/GenBank/DDBJ databases">
        <authorList>
            <person name="Talla V."/>
            <person name="Backstrom N."/>
        </authorList>
    </citation>
    <scope>NUCLEOTIDE SEQUENCE [LARGE SCALE GENOMIC DNA]</scope>
</reference>
<accession>A0A5E4PRF8</accession>
<keyword evidence="3" id="KW-1185">Reference proteome</keyword>
<feature type="transmembrane region" description="Helical" evidence="1">
    <location>
        <begin position="31"/>
        <end position="49"/>
    </location>
</feature>
<dbReference type="Proteomes" id="UP000324832">
    <property type="component" value="Unassembled WGS sequence"/>
</dbReference>
<dbReference type="AlphaFoldDB" id="A0A5E4PRF8"/>
<name>A0A5E4PRF8_9NEOP</name>
<evidence type="ECO:0000256" key="1">
    <source>
        <dbReference type="SAM" id="Phobius"/>
    </source>
</evidence>
<evidence type="ECO:0000313" key="2">
    <source>
        <dbReference type="EMBL" id="VVC87655.1"/>
    </source>
</evidence>
<organism evidence="2 3">
    <name type="scientific">Leptidea sinapis</name>
    <dbReference type="NCBI Taxonomy" id="189913"/>
    <lineage>
        <taxon>Eukaryota</taxon>
        <taxon>Metazoa</taxon>
        <taxon>Ecdysozoa</taxon>
        <taxon>Arthropoda</taxon>
        <taxon>Hexapoda</taxon>
        <taxon>Insecta</taxon>
        <taxon>Pterygota</taxon>
        <taxon>Neoptera</taxon>
        <taxon>Endopterygota</taxon>
        <taxon>Lepidoptera</taxon>
        <taxon>Glossata</taxon>
        <taxon>Ditrysia</taxon>
        <taxon>Papilionoidea</taxon>
        <taxon>Pieridae</taxon>
        <taxon>Dismorphiinae</taxon>
        <taxon>Leptidea</taxon>
    </lineage>
</organism>
<keyword evidence="1" id="KW-0472">Membrane</keyword>
<keyword evidence="1" id="KW-1133">Transmembrane helix</keyword>